<protein>
    <submittedName>
        <fullName evidence="1">Pilus assembly protein PilM</fullName>
    </submittedName>
</protein>
<dbReference type="RefSeq" id="WP_350344534.1">
    <property type="nucleotide sequence ID" value="NZ_CP158367.1"/>
</dbReference>
<name>A0AAU7VPK6_9FIRM</name>
<dbReference type="PANTHER" id="PTHR32432">
    <property type="entry name" value="CELL DIVISION PROTEIN FTSA-RELATED"/>
    <property type="match status" value="1"/>
</dbReference>
<sequence length="314" mass="34728">MFFLSQKNLVGIDIGQMMTKIAYKNKEYAVETPEGAVGRGGAPNPSILGERLKQAVSNNGLAKKFAVISYNGQGVFTKSIQVPKNLKLGEINNYIKLQKDNILPFGTEDSVMDFIQLGSDDNHQNILVLALKQKSVYPYYEAAKIAGLRPKAVDIPALALKRKYFDKEKLKGLQLIVDVGERSTNIHIYKEKQFRFSRSISVGGGDFGAVASAAKEMTAKEGKDEKVPLTSPALADVFYHLQRELNRSIEYFRYRNGKQELSSFTLAYITGGYGKTPGIDKVFAQSLDISLESIISDDSKYSLAQGLTMWGDGK</sequence>
<dbReference type="SUPFAM" id="SSF53067">
    <property type="entry name" value="Actin-like ATPase domain"/>
    <property type="match status" value="1"/>
</dbReference>
<reference evidence="1" key="1">
    <citation type="journal article" date="2013" name="Extremophiles">
        <title>Proteinivorax tanatarense gen. nov., sp. nov., an anaerobic, haloalkaliphilic, proteolytic bacterium isolated from a decaying algal bloom, and proposal of Proteinivoraceae fam. nov.</title>
        <authorList>
            <person name="Kevbrin V."/>
            <person name="Boltyanskaya Y."/>
            <person name="Zhilina T."/>
            <person name="Kolganova T."/>
            <person name="Lavrentjeva E."/>
            <person name="Kuznetsov B."/>
        </authorList>
    </citation>
    <scope>NUCLEOTIDE SEQUENCE</scope>
    <source>
        <strain evidence="1">Z-910T</strain>
    </source>
</reference>
<dbReference type="CDD" id="cd24049">
    <property type="entry name" value="ASKHA_NBD_PilM"/>
    <property type="match status" value="1"/>
</dbReference>
<evidence type="ECO:0000313" key="1">
    <source>
        <dbReference type="EMBL" id="XBX75797.1"/>
    </source>
</evidence>
<reference evidence="1" key="2">
    <citation type="submission" date="2024-06" db="EMBL/GenBank/DDBJ databases">
        <authorList>
            <person name="Petrova K.O."/>
            <person name="Toshchakov S.V."/>
            <person name="Boltjanskaja Y.V."/>
            <person name="Kevbrin V."/>
        </authorList>
    </citation>
    <scope>NUCLEOTIDE SEQUENCE</scope>
    <source>
        <strain evidence="1">Z-910T</strain>
    </source>
</reference>
<dbReference type="PANTHER" id="PTHR32432:SF3">
    <property type="entry name" value="ETHANOLAMINE UTILIZATION PROTEIN EUTJ"/>
    <property type="match status" value="1"/>
</dbReference>
<accession>A0AAU7VPK6</accession>
<dbReference type="InterPro" id="IPR005883">
    <property type="entry name" value="PilM"/>
</dbReference>
<gene>
    <name evidence="1" type="primary">pilM</name>
    <name evidence="1" type="ORF">PRVXT_000953</name>
</gene>
<dbReference type="AlphaFoldDB" id="A0AAU7VPK6"/>
<dbReference type="Gene3D" id="3.30.420.40">
    <property type="match status" value="2"/>
</dbReference>
<dbReference type="Gene3D" id="3.30.1490.300">
    <property type="match status" value="1"/>
</dbReference>
<organism evidence="1">
    <name type="scientific">Proteinivorax tanatarense</name>
    <dbReference type="NCBI Taxonomy" id="1260629"/>
    <lineage>
        <taxon>Bacteria</taxon>
        <taxon>Bacillati</taxon>
        <taxon>Bacillota</taxon>
        <taxon>Clostridia</taxon>
        <taxon>Eubacteriales</taxon>
        <taxon>Proteinivoracaceae</taxon>
        <taxon>Proteinivorax</taxon>
    </lineage>
</organism>
<dbReference type="InterPro" id="IPR050696">
    <property type="entry name" value="FtsA/MreB"/>
</dbReference>
<dbReference type="EMBL" id="CP158367">
    <property type="protein sequence ID" value="XBX75797.1"/>
    <property type="molecule type" value="Genomic_DNA"/>
</dbReference>
<dbReference type="Pfam" id="PF11104">
    <property type="entry name" value="PilM_2"/>
    <property type="match status" value="1"/>
</dbReference>
<dbReference type="InterPro" id="IPR043129">
    <property type="entry name" value="ATPase_NBD"/>
</dbReference>
<proteinExistence type="predicted"/>